<feature type="transmembrane region" description="Helical" evidence="1">
    <location>
        <begin position="242"/>
        <end position="261"/>
    </location>
</feature>
<evidence type="ECO:0000259" key="2">
    <source>
        <dbReference type="Pfam" id="PF00892"/>
    </source>
</evidence>
<dbReference type="Pfam" id="PF00892">
    <property type="entry name" value="EamA"/>
    <property type="match status" value="1"/>
</dbReference>
<keyword evidence="1" id="KW-0812">Transmembrane</keyword>
<feature type="transmembrane region" description="Helical" evidence="1">
    <location>
        <begin position="60"/>
        <end position="80"/>
    </location>
</feature>
<feature type="transmembrane region" description="Helical" evidence="1">
    <location>
        <begin position="208"/>
        <end position="230"/>
    </location>
</feature>
<feature type="domain" description="EamA" evidence="2">
    <location>
        <begin position="156"/>
        <end position="281"/>
    </location>
</feature>
<dbReference type="InterPro" id="IPR037185">
    <property type="entry name" value="EmrE-like"/>
</dbReference>
<feature type="transmembrane region" description="Helical" evidence="1">
    <location>
        <begin position="186"/>
        <end position="202"/>
    </location>
</feature>
<proteinExistence type="predicted"/>
<dbReference type="AlphaFoldDB" id="A0A6C0E334"/>
<dbReference type="InterPro" id="IPR000620">
    <property type="entry name" value="EamA_dom"/>
</dbReference>
<feature type="transmembrane region" description="Helical" evidence="1">
    <location>
        <begin position="33"/>
        <end position="54"/>
    </location>
</feature>
<evidence type="ECO:0000313" key="3">
    <source>
        <dbReference type="EMBL" id="QHT23454.1"/>
    </source>
</evidence>
<dbReference type="GO" id="GO:0016020">
    <property type="term" value="C:membrane"/>
    <property type="evidence" value="ECO:0007669"/>
    <property type="project" value="InterPro"/>
</dbReference>
<reference evidence="3" key="1">
    <citation type="journal article" date="2020" name="Nature">
        <title>Giant virus diversity and host interactions through global metagenomics.</title>
        <authorList>
            <person name="Schulz F."/>
            <person name="Roux S."/>
            <person name="Paez-Espino D."/>
            <person name="Jungbluth S."/>
            <person name="Walsh D.A."/>
            <person name="Denef V.J."/>
            <person name="McMahon K.D."/>
            <person name="Konstantinidis K.T."/>
            <person name="Eloe-Fadrosh E.A."/>
            <person name="Kyrpides N.C."/>
            <person name="Woyke T."/>
        </authorList>
    </citation>
    <scope>NUCLEOTIDE SEQUENCE</scope>
    <source>
        <strain evidence="3">GVMAG-M-3300023179-116</strain>
    </source>
</reference>
<dbReference type="EMBL" id="MN739731">
    <property type="protein sequence ID" value="QHT23454.1"/>
    <property type="molecule type" value="Genomic_DNA"/>
</dbReference>
<accession>A0A6C0E334</accession>
<dbReference type="SUPFAM" id="SSF103481">
    <property type="entry name" value="Multidrug resistance efflux transporter EmrE"/>
    <property type="match status" value="1"/>
</dbReference>
<feature type="transmembrane region" description="Helical" evidence="1">
    <location>
        <begin position="156"/>
        <end position="174"/>
    </location>
</feature>
<feature type="transmembrane region" description="Helical" evidence="1">
    <location>
        <begin position="92"/>
        <end position="122"/>
    </location>
</feature>
<keyword evidence="1" id="KW-1133">Transmembrane helix</keyword>
<evidence type="ECO:0000256" key="1">
    <source>
        <dbReference type="SAM" id="Phobius"/>
    </source>
</evidence>
<keyword evidence="1" id="KW-0472">Membrane</keyword>
<sequence>MYLAIVSKLVGESLLSFYSIFVKKINVELILQIWSRFFMYVAISAFFVDWVFIYKSILSTYGLLLSLTTILHVYFSYRSFQLLDSGVATTLYYIYPIIILLLYGIPLTPILLIPLFGVYLIANDSKKELYKNNPDSRKDSIIKNDTTVKEHFWNEGIIAAFIAALTEAFIFYFVKNIKTLNNWNHIFLSYFIGASVLTPYLWKNIINMQLYSGLSLSLAVNAFIGLFGYYLRFYAISRLDTYIYAILTYFGIVMSYVYGVVLNNDKITMQKIIGTLCIVLTNLYMLKERRIDL</sequence>
<organism evidence="3">
    <name type="scientific">viral metagenome</name>
    <dbReference type="NCBI Taxonomy" id="1070528"/>
    <lineage>
        <taxon>unclassified sequences</taxon>
        <taxon>metagenomes</taxon>
        <taxon>organismal metagenomes</taxon>
    </lineage>
</organism>
<name>A0A6C0E334_9ZZZZ</name>
<protein>
    <recommendedName>
        <fullName evidence="2">EamA domain-containing protein</fullName>
    </recommendedName>
</protein>